<dbReference type="VEuPathDB" id="TriTrypDB:Tc_MARK_3151"/>
<dbReference type="VEuPathDB" id="TriTrypDB:TCSYLVIO_004351"/>
<sequence length="407" mass="47207">MRRKTSRKHDNATLTVSLNGICKQADFLLLACVFHKLKNYVQLRQQDTHLKRCAVLLKHQAVKKIVTDHFVRWLGNTQRQISIRSGQREPTKIVVLPRAQDFINLGLRYLARWRLWLRYLRQRQHRNVTLLHDKVTEFRHHKFFFKWYCFLSQGQKKSFLLRIHELESENMLRAEYIAELETTLQKQKKSINNLTKDAEKLQEQKIRQQNETKCIKEVMEMAITKLEKKSTEVPGTKTLHAAEEMARYGDDVPLRLLTSCMDAANALEKLRKALPDGSVSSGGKEGIADVICQQTKALQGYTSRMESELAALRSSDKELRQLVEDLRAHDERWELNHKRTARAAETHQKRQLEGSDWGTVLRSRPVELQRALITDAADACHVEPECITNVVMAADGLLSFDVQHDPR</sequence>
<dbReference type="VEuPathDB" id="TriTrypDB:TcBrA4_0129510"/>
<keyword evidence="1" id="KW-0175">Coiled coil</keyword>
<dbReference type="Proteomes" id="UP000246121">
    <property type="component" value="Unassembled WGS sequence"/>
</dbReference>
<accession>A0A2V2VFP1</accession>
<dbReference type="VEuPathDB" id="TriTrypDB:TcCL_NonESM07731"/>
<feature type="coiled-coil region" evidence="1">
    <location>
        <begin position="177"/>
        <end position="211"/>
    </location>
</feature>
<evidence type="ECO:0000313" key="3">
    <source>
        <dbReference type="EMBL" id="PWU95249.1"/>
    </source>
</evidence>
<name>A0A2V2VFP1_TRYCR</name>
<dbReference type="VEuPathDB" id="TriTrypDB:C3747_328g16"/>
<dbReference type="VEuPathDB" id="TriTrypDB:ECC02_001696"/>
<protein>
    <recommendedName>
        <fullName evidence="2">Flagellar attachment zone protein 1 conserved domain-containing protein</fullName>
    </recommendedName>
</protein>
<evidence type="ECO:0000259" key="2">
    <source>
        <dbReference type="Pfam" id="PF23398"/>
    </source>
</evidence>
<comment type="caution">
    <text evidence="3">The sequence shown here is derived from an EMBL/GenBank/DDBJ whole genome shotgun (WGS) entry which is preliminary data.</text>
</comment>
<dbReference type="VEuPathDB" id="TriTrypDB:TcCLB.510329.260"/>
<evidence type="ECO:0000256" key="1">
    <source>
        <dbReference type="SAM" id="Coils"/>
    </source>
</evidence>
<evidence type="ECO:0000313" key="4">
    <source>
        <dbReference type="Proteomes" id="UP000246121"/>
    </source>
</evidence>
<dbReference type="Pfam" id="PF23398">
    <property type="entry name" value="FAZ1_cons"/>
    <property type="match status" value="1"/>
</dbReference>
<dbReference type="VEuPathDB" id="TriTrypDB:TcG_04062"/>
<gene>
    <name evidence="3" type="ORF">C4B63_23g128</name>
</gene>
<dbReference type="VEuPathDB" id="TriTrypDB:TcCLB.507257.50"/>
<dbReference type="VEuPathDB" id="TriTrypDB:BCY84_15191"/>
<dbReference type="VEuPathDB" id="TriTrypDB:TCDM_06504"/>
<dbReference type="InterPro" id="IPR056614">
    <property type="entry name" value="FAZ1_cons"/>
</dbReference>
<dbReference type="VEuPathDB" id="TriTrypDB:C4B63_23g128"/>
<dbReference type="AlphaFoldDB" id="A0A2V2VFP1"/>
<reference evidence="3 4" key="1">
    <citation type="journal article" date="2018" name="Microb. Genom.">
        <title>Expanding an expanded genome: long-read sequencing of Trypanosoma cruzi.</title>
        <authorList>
            <person name="Berna L."/>
            <person name="Rodriguez M."/>
            <person name="Chiribao M.L."/>
            <person name="Parodi-Talice A."/>
            <person name="Pita S."/>
            <person name="Rijo G."/>
            <person name="Alvarez-Valin F."/>
            <person name="Robello C."/>
        </authorList>
    </citation>
    <scope>NUCLEOTIDE SEQUENCE [LARGE SCALE GENOMIC DNA]</scope>
    <source>
        <strain evidence="3 4">Dm28c</strain>
    </source>
</reference>
<dbReference type="EMBL" id="PRFA01000023">
    <property type="protein sequence ID" value="PWU95249.1"/>
    <property type="molecule type" value="Genomic_DNA"/>
</dbReference>
<organism evidence="3 4">
    <name type="scientific">Trypanosoma cruzi</name>
    <dbReference type="NCBI Taxonomy" id="5693"/>
    <lineage>
        <taxon>Eukaryota</taxon>
        <taxon>Discoba</taxon>
        <taxon>Euglenozoa</taxon>
        <taxon>Kinetoplastea</taxon>
        <taxon>Metakinetoplastina</taxon>
        <taxon>Trypanosomatida</taxon>
        <taxon>Trypanosomatidae</taxon>
        <taxon>Trypanosoma</taxon>
        <taxon>Schizotrypanum</taxon>
    </lineage>
</organism>
<feature type="domain" description="Flagellar attachment zone protein 1 conserved" evidence="2">
    <location>
        <begin position="346"/>
        <end position="406"/>
    </location>
</feature>
<proteinExistence type="predicted"/>